<dbReference type="GO" id="GO:0046872">
    <property type="term" value="F:metal ion binding"/>
    <property type="evidence" value="ECO:0007669"/>
    <property type="project" value="UniProtKB-KW"/>
</dbReference>
<keyword evidence="4 5" id="KW-0520">NAD</keyword>
<feature type="binding site" evidence="8">
    <location>
        <begin position="267"/>
        <end position="270"/>
    </location>
    <ligand>
        <name>NAD(+)</name>
        <dbReference type="ChEBI" id="CHEBI:57540"/>
    </ligand>
</feature>
<dbReference type="SUPFAM" id="SSF52283">
    <property type="entry name" value="Formate/glycerate dehydrogenase catalytic domain-like"/>
    <property type="match status" value="1"/>
</dbReference>
<feature type="binding site" evidence="8">
    <location>
        <position position="134"/>
    </location>
    <ligand>
        <name>NAD(+)</name>
        <dbReference type="ChEBI" id="CHEBI:57540"/>
    </ligand>
</feature>
<keyword evidence="8" id="KW-0547">Nucleotide-binding</keyword>
<feature type="domain" description="Alanine dehydrogenase/pyridine nucleotide transhydrogenase NAD(H)-binding" evidence="10">
    <location>
        <begin position="149"/>
        <end position="297"/>
    </location>
</feature>
<dbReference type="SUPFAM" id="SSF51735">
    <property type="entry name" value="NAD(P)-binding Rossmann-fold domains"/>
    <property type="match status" value="1"/>
</dbReference>
<dbReference type="EC" id="1.4.1.1" evidence="2 5"/>
<dbReference type="FunFam" id="3.40.50.720:FF:000049">
    <property type="entry name" value="Alanine dehydrogenase"/>
    <property type="match status" value="1"/>
</dbReference>
<evidence type="ECO:0000256" key="9">
    <source>
        <dbReference type="PIRSR" id="PIRSR000183-4"/>
    </source>
</evidence>
<dbReference type="OrthoDB" id="9804592at2"/>
<evidence type="ECO:0000256" key="8">
    <source>
        <dbReference type="PIRSR" id="PIRSR000183-3"/>
    </source>
</evidence>
<evidence type="ECO:0000256" key="1">
    <source>
        <dbReference type="ARBA" id="ARBA00005689"/>
    </source>
</evidence>
<dbReference type="SMART" id="SM01003">
    <property type="entry name" value="AlaDh_PNT_N"/>
    <property type="match status" value="1"/>
</dbReference>
<dbReference type="PANTHER" id="PTHR42795:SF1">
    <property type="entry name" value="ALANINE DEHYDROGENASE"/>
    <property type="match status" value="1"/>
</dbReference>
<feature type="binding site" evidence="7">
    <location>
        <position position="75"/>
    </location>
    <ligand>
        <name>substrate</name>
    </ligand>
</feature>
<comment type="caution">
    <text evidence="12">The sequence shown here is derived from an EMBL/GenBank/DDBJ whole genome shotgun (WGS) entry which is preliminary data.</text>
</comment>
<feature type="binding site" evidence="9">
    <location>
        <position position="323"/>
    </location>
    <ligand>
        <name>Mg(2+)</name>
        <dbReference type="ChEBI" id="CHEBI:18420"/>
    </ligand>
</feature>
<dbReference type="GO" id="GO:0000166">
    <property type="term" value="F:nucleotide binding"/>
    <property type="evidence" value="ECO:0007669"/>
    <property type="project" value="UniProtKB-KW"/>
</dbReference>
<evidence type="ECO:0000256" key="4">
    <source>
        <dbReference type="ARBA" id="ARBA00023027"/>
    </source>
</evidence>
<reference evidence="12" key="2">
    <citation type="submission" date="2020-09" db="EMBL/GenBank/DDBJ databases">
        <authorList>
            <person name="Sun Q."/>
            <person name="Zhou Y."/>
        </authorList>
    </citation>
    <scope>NUCLEOTIDE SEQUENCE</scope>
    <source>
        <strain evidence="12">CGMCC 1.15758</strain>
    </source>
</reference>
<dbReference type="InterPro" id="IPR007698">
    <property type="entry name" value="AlaDH/PNT_NAD(H)-bd"/>
</dbReference>
<feature type="domain" description="Alanine dehydrogenase/pyridine nucleotide transhydrogenase N-terminal" evidence="11">
    <location>
        <begin position="4"/>
        <end position="137"/>
    </location>
</feature>
<evidence type="ECO:0000259" key="10">
    <source>
        <dbReference type="SMART" id="SM01002"/>
    </source>
</evidence>
<evidence type="ECO:0000256" key="5">
    <source>
        <dbReference type="PIRNR" id="PIRNR000183"/>
    </source>
</evidence>
<dbReference type="SMART" id="SM01002">
    <property type="entry name" value="AlaDh_PNT_C"/>
    <property type="match status" value="1"/>
</dbReference>
<dbReference type="Pfam" id="PF05222">
    <property type="entry name" value="AlaDh_PNT_N"/>
    <property type="match status" value="1"/>
</dbReference>
<evidence type="ECO:0000256" key="3">
    <source>
        <dbReference type="ARBA" id="ARBA00023002"/>
    </source>
</evidence>
<organism evidence="12 13">
    <name type="scientific">Cysteiniphilum litorale</name>
    <dbReference type="NCBI Taxonomy" id="2056700"/>
    <lineage>
        <taxon>Bacteria</taxon>
        <taxon>Pseudomonadati</taxon>
        <taxon>Pseudomonadota</taxon>
        <taxon>Gammaproteobacteria</taxon>
        <taxon>Thiotrichales</taxon>
        <taxon>Fastidiosibacteraceae</taxon>
        <taxon>Cysteiniphilum</taxon>
    </lineage>
</organism>
<dbReference type="InterPro" id="IPR007886">
    <property type="entry name" value="AlaDH/PNT_N"/>
</dbReference>
<dbReference type="GO" id="GO:0042853">
    <property type="term" value="P:L-alanine catabolic process"/>
    <property type="evidence" value="ECO:0007669"/>
    <property type="project" value="InterPro"/>
</dbReference>
<sequence>MIVGIPKEIKNHEYRVGLTPGNVAEFVHHGHTVLVEHHAGEAIGFTNEDYVEAGAKIIQTPAEIFSKADMIIKVKEPQPNECKMLRQGQLLFTYLHLAPDPLQTQLLLESKCTAIAYEMVTDRNGRLPLLTPMSEVAGRLSVQAGAHCLEKAQGGSGLLLGGVPGVPAANVVVIGGGVVGLNAIRMAIGMEAHVTVLDKSLDRLRELDDYFGPKLNCIYATKDNLQKYVQEADLVIGAVLVPGAAAPKLVTKEMIKSMKKGSVVVDVAIDQGGCFETSKPTTHQDPTYVVDGVVHYCVANMPGAVARTSTVALNNATLTFALELANKGYQKAVTDNIHLENGLSVHNGMLTSLPVAEALNISYVAPKEALAKGAHAVTA</sequence>
<dbReference type="CDD" id="cd05305">
    <property type="entry name" value="L-AlaDH"/>
    <property type="match status" value="1"/>
</dbReference>
<evidence type="ECO:0000313" key="12">
    <source>
        <dbReference type="EMBL" id="GGF90702.1"/>
    </source>
</evidence>
<dbReference type="Proteomes" id="UP000636949">
    <property type="component" value="Unassembled WGS sequence"/>
</dbReference>
<dbReference type="InterPro" id="IPR036291">
    <property type="entry name" value="NAD(P)-bd_dom_sf"/>
</dbReference>
<keyword evidence="9" id="KW-0479">Metal-binding</keyword>
<comment type="catalytic activity">
    <reaction evidence="5">
        <text>L-alanine + NAD(+) + H2O = pyruvate + NH4(+) + NADH + H(+)</text>
        <dbReference type="Rhea" id="RHEA:18405"/>
        <dbReference type="ChEBI" id="CHEBI:15361"/>
        <dbReference type="ChEBI" id="CHEBI:15377"/>
        <dbReference type="ChEBI" id="CHEBI:15378"/>
        <dbReference type="ChEBI" id="CHEBI:28938"/>
        <dbReference type="ChEBI" id="CHEBI:57540"/>
        <dbReference type="ChEBI" id="CHEBI:57945"/>
        <dbReference type="ChEBI" id="CHEBI:57972"/>
        <dbReference type="EC" id="1.4.1.1"/>
    </reaction>
</comment>
<dbReference type="RefSeq" id="WP_117001595.1">
    <property type="nucleotide sequence ID" value="NZ_BMJS01000003.1"/>
</dbReference>
<feature type="binding site" evidence="8">
    <location>
        <begin position="239"/>
        <end position="240"/>
    </location>
    <ligand>
        <name>NAD(+)</name>
        <dbReference type="ChEBI" id="CHEBI:57540"/>
    </ligand>
</feature>
<feature type="active site" description="Proton donor/acceptor" evidence="6">
    <location>
        <position position="270"/>
    </location>
</feature>
<dbReference type="NCBIfam" id="TIGR00518">
    <property type="entry name" value="alaDH"/>
    <property type="match status" value="1"/>
</dbReference>
<keyword evidence="13" id="KW-1185">Reference proteome</keyword>
<dbReference type="PANTHER" id="PTHR42795">
    <property type="entry name" value="ALANINE DEHYDROGENASE"/>
    <property type="match status" value="1"/>
</dbReference>
<dbReference type="PIRSF" id="PIRSF000183">
    <property type="entry name" value="Alanine_dh"/>
    <property type="match status" value="1"/>
</dbReference>
<dbReference type="Gene3D" id="3.40.50.720">
    <property type="entry name" value="NAD(P)-binding Rossmann-like Domain"/>
    <property type="match status" value="2"/>
</dbReference>
<feature type="binding site" evidence="8">
    <location>
        <position position="198"/>
    </location>
    <ligand>
        <name>NAD(+)</name>
        <dbReference type="ChEBI" id="CHEBI:57540"/>
    </ligand>
</feature>
<name>A0A8J2Z2S9_9GAMM</name>
<comment type="similarity">
    <text evidence="1 5">Belongs to the AlaDH/PNT family.</text>
</comment>
<dbReference type="InterPro" id="IPR008141">
    <property type="entry name" value="Ala_DH"/>
</dbReference>
<evidence type="ECO:0000313" key="13">
    <source>
        <dbReference type="Proteomes" id="UP000636949"/>
    </source>
</evidence>
<proteinExistence type="inferred from homology"/>
<evidence type="ECO:0000256" key="7">
    <source>
        <dbReference type="PIRSR" id="PIRSR000183-2"/>
    </source>
</evidence>
<evidence type="ECO:0000256" key="6">
    <source>
        <dbReference type="PIRSR" id="PIRSR000183-1"/>
    </source>
</evidence>
<feature type="binding site" evidence="8">
    <location>
        <position position="203"/>
    </location>
    <ligand>
        <name>NAD(+)</name>
        <dbReference type="ChEBI" id="CHEBI:57540"/>
    </ligand>
</feature>
<dbReference type="GO" id="GO:0000286">
    <property type="term" value="F:alanine dehydrogenase activity"/>
    <property type="evidence" value="ECO:0007669"/>
    <property type="project" value="UniProtKB-UniRule"/>
</dbReference>
<keyword evidence="9" id="KW-0460">Magnesium</keyword>
<protein>
    <recommendedName>
        <fullName evidence="2 5">Alanine dehydrogenase</fullName>
        <ecNumber evidence="2 5">1.4.1.1</ecNumber>
    </recommendedName>
</protein>
<accession>A0A8J2Z2S9</accession>
<keyword evidence="3 5" id="KW-0560">Oxidoreductase</keyword>
<dbReference type="GO" id="GO:0005886">
    <property type="term" value="C:plasma membrane"/>
    <property type="evidence" value="ECO:0007669"/>
    <property type="project" value="TreeGrafter"/>
</dbReference>
<dbReference type="EMBL" id="BMJS01000003">
    <property type="protein sequence ID" value="GGF90702.1"/>
    <property type="molecule type" value="Genomic_DNA"/>
</dbReference>
<dbReference type="Pfam" id="PF01262">
    <property type="entry name" value="AlaDh_PNT_C"/>
    <property type="match status" value="1"/>
</dbReference>
<feature type="active site" description="Proton donor/acceptor" evidence="6">
    <location>
        <position position="96"/>
    </location>
</feature>
<gene>
    <name evidence="12" type="primary">ald</name>
    <name evidence="12" type="ORF">GCM10010995_05000</name>
</gene>
<dbReference type="AlphaFoldDB" id="A0A8J2Z2S9"/>
<comment type="cofactor">
    <cofactor evidence="9">
        <name>Mg(2+)</name>
        <dbReference type="ChEBI" id="CHEBI:18420"/>
    </cofactor>
    <text evidence="9">Binds 1 Mg(2+) ion per subunit.</text>
</comment>
<feature type="binding site" evidence="8">
    <location>
        <begin position="298"/>
        <end position="301"/>
    </location>
    <ligand>
        <name>NAD(+)</name>
        <dbReference type="ChEBI" id="CHEBI:57540"/>
    </ligand>
</feature>
<feature type="binding site" evidence="7">
    <location>
        <position position="15"/>
    </location>
    <ligand>
        <name>substrate</name>
    </ligand>
</feature>
<evidence type="ECO:0000259" key="11">
    <source>
        <dbReference type="SMART" id="SM01003"/>
    </source>
</evidence>
<evidence type="ECO:0000256" key="2">
    <source>
        <dbReference type="ARBA" id="ARBA00012897"/>
    </source>
</evidence>
<reference evidence="12" key="1">
    <citation type="journal article" date="2014" name="Int. J. Syst. Evol. Microbiol.">
        <title>Complete genome sequence of Corynebacterium casei LMG S-19264T (=DSM 44701T), isolated from a smear-ripened cheese.</title>
        <authorList>
            <consortium name="US DOE Joint Genome Institute (JGI-PGF)"/>
            <person name="Walter F."/>
            <person name="Albersmeier A."/>
            <person name="Kalinowski J."/>
            <person name="Ruckert C."/>
        </authorList>
    </citation>
    <scope>NUCLEOTIDE SEQUENCE</scope>
    <source>
        <strain evidence="12">CGMCC 1.15758</strain>
    </source>
</reference>